<accession>A0ABQ8RVF9</accession>
<organism evidence="2 3">
    <name type="scientific">Periplaneta americana</name>
    <name type="common">American cockroach</name>
    <name type="synonym">Blatta americana</name>
    <dbReference type="NCBI Taxonomy" id="6978"/>
    <lineage>
        <taxon>Eukaryota</taxon>
        <taxon>Metazoa</taxon>
        <taxon>Ecdysozoa</taxon>
        <taxon>Arthropoda</taxon>
        <taxon>Hexapoda</taxon>
        <taxon>Insecta</taxon>
        <taxon>Pterygota</taxon>
        <taxon>Neoptera</taxon>
        <taxon>Polyneoptera</taxon>
        <taxon>Dictyoptera</taxon>
        <taxon>Blattodea</taxon>
        <taxon>Blattoidea</taxon>
        <taxon>Blattidae</taxon>
        <taxon>Blattinae</taxon>
        <taxon>Periplaneta</taxon>
    </lineage>
</organism>
<keyword evidence="3" id="KW-1185">Reference proteome</keyword>
<evidence type="ECO:0000256" key="1">
    <source>
        <dbReference type="SAM" id="MobiDB-lite"/>
    </source>
</evidence>
<dbReference type="Proteomes" id="UP001148838">
    <property type="component" value="Unassembled WGS sequence"/>
</dbReference>
<gene>
    <name evidence="2" type="ORF">ANN_27859</name>
</gene>
<feature type="region of interest" description="Disordered" evidence="1">
    <location>
        <begin position="1"/>
        <end position="27"/>
    </location>
</feature>
<evidence type="ECO:0000313" key="2">
    <source>
        <dbReference type="EMBL" id="KAJ4425663.1"/>
    </source>
</evidence>
<evidence type="ECO:0000313" key="3">
    <source>
        <dbReference type="Proteomes" id="UP001148838"/>
    </source>
</evidence>
<comment type="caution">
    <text evidence="2">The sequence shown here is derived from an EMBL/GenBank/DDBJ whole genome shotgun (WGS) entry which is preliminary data.</text>
</comment>
<protein>
    <submittedName>
        <fullName evidence="2">Uncharacterized protein</fullName>
    </submittedName>
</protein>
<name>A0ABQ8RVF9_PERAM</name>
<proteinExistence type="predicted"/>
<reference evidence="2 3" key="1">
    <citation type="journal article" date="2022" name="Allergy">
        <title>Genome assembly and annotation of Periplaneta americana reveal a comprehensive cockroach allergen profile.</title>
        <authorList>
            <person name="Wang L."/>
            <person name="Xiong Q."/>
            <person name="Saelim N."/>
            <person name="Wang L."/>
            <person name="Nong W."/>
            <person name="Wan A.T."/>
            <person name="Shi M."/>
            <person name="Liu X."/>
            <person name="Cao Q."/>
            <person name="Hui J.H.L."/>
            <person name="Sookrung N."/>
            <person name="Leung T.F."/>
            <person name="Tungtrongchitr A."/>
            <person name="Tsui S.K.W."/>
        </authorList>
    </citation>
    <scope>NUCLEOTIDE SEQUENCE [LARGE SCALE GENOMIC DNA]</scope>
    <source>
        <strain evidence="2">PWHHKU_190912</strain>
    </source>
</reference>
<dbReference type="EMBL" id="JAJSOF020000042">
    <property type="protein sequence ID" value="KAJ4425663.1"/>
    <property type="molecule type" value="Genomic_DNA"/>
</dbReference>
<sequence>MASTRSSSPPSIQRKQEQGQSTATGGQETNVAMDADNAKINVKVPPPKFISMTLDGTEKTMKNISPFYVRCAFEGLVGQVKNTTRLRDGSLLVETLSPKQSETLLKAKLLGSYPVKEGNLLNLQVTRIKEECVDESYDHTSEIKYEEIILPDNFPEGELCDLDTVKDELKEEVTTEENEILRSYEKSGENSIYQKSNIKQMILLLMPDDLRLPGTDTVLLHLNTAQIFPISMGLSHGFERYFRIVWPDMAPSNEAIVDPSYCPYMQV</sequence>